<evidence type="ECO:0000313" key="2">
    <source>
        <dbReference type="Proteomes" id="UP000682733"/>
    </source>
</evidence>
<dbReference type="EMBL" id="CAJOBA010059061">
    <property type="protein sequence ID" value="CAF4313023.1"/>
    <property type="molecule type" value="Genomic_DNA"/>
</dbReference>
<dbReference type="Proteomes" id="UP000682733">
    <property type="component" value="Unassembled WGS sequence"/>
</dbReference>
<evidence type="ECO:0000313" key="1">
    <source>
        <dbReference type="EMBL" id="CAF4313023.1"/>
    </source>
</evidence>
<dbReference type="PANTHER" id="PTHR46068">
    <property type="entry name" value="PROTEIN CBG27172"/>
    <property type="match status" value="1"/>
</dbReference>
<name>A0A8S2TXI0_9BILA</name>
<dbReference type="AlphaFoldDB" id="A0A8S2TXI0"/>
<accession>A0A8S2TXI0</accession>
<protein>
    <recommendedName>
        <fullName evidence="3">Transposase</fullName>
    </recommendedName>
</protein>
<gene>
    <name evidence="1" type="ORF">TMI583_LOCUS39167</name>
</gene>
<dbReference type="Gene3D" id="3.30.420.10">
    <property type="entry name" value="Ribonuclease H-like superfamily/Ribonuclease H"/>
    <property type="match status" value="1"/>
</dbReference>
<dbReference type="GO" id="GO:0003676">
    <property type="term" value="F:nucleic acid binding"/>
    <property type="evidence" value="ECO:0007669"/>
    <property type="project" value="InterPro"/>
</dbReference>
<reference evidence="1" key="1">
    <citation type="submission" date="2021-02" db="EMBL/GenBank/DDBJ databases">
        <authorList>
            <person name="Nowell W R."/>
        </authorList>
    </citation>
    <scope>NUCLEOTIDE SEQUENCE</scope>
</reference>
<comment type="caution">
    <text evidence="1">The sequence shown here is derived from an EMBL/GenBank/DDBJ whole genome shotgun (WGS) entry which is preliminary data.</text>
</comment>
<sequence length="207" mass="23773">MINMNGAISLSKPPGLQRTIRIKGTIAKIKQRLNRKRKVSSRKLAAELSISRTSVRRILKKHLECWAYKVVKELAITDTQKVARKKFAVWIHEISEKMQQEKFLFSDEKYFDLNGVYNSKNERIWAINCAAADDKGGVKQKHQYPVKVMVWLGACSKGLTSLVIFEKGTLDHVGYIDKLLPVVKKCGNKMLGEEWWFQQDNAPSHKD</sequence>
<dbReference type="PANTHER" id="PTHR46068:SF1">
    <property type="entry name" value="TRANSPOSASE IS30-LIKE HTH DOMAIN-CONTAINING PROTEIN"/>
    <property type="match status" value="1"/>
</dbReference>
<evidence type="ECO:0008006" key="3">
    <source>
        <dbReference type="Google" id="ProtNLM"/>
    </source>
</evidence>
<proteinExistence type="predicted"/>
<dbReference type="InterPro" id="IPR036397">
    <property type="entry name" value="RNaseH_sf"/>
</dbReference>
<organism evidence="1 2">
    <name type="scientific">Didymodactylos carnosus</name>
    <dbReference type="NCBI Taxonomy" id="1234261"/>
    <lineage>
        <taxon>Eukaryota</taxon>
        <taxon>Metazoa</taxon>
        <taxon>Spiralia</taxon>
        <taxon>Gnathifera</taxon>
        <taxon>Rotifera</taxon>
        <taxon>Eurotatoria</taxon>
        <taxon>Bdelloidea</taxon>
        <taxon>Philodinida</taxon>
        <taxon>Philodinidae</taxon>
        <taxon>Didymodactylos</taxon>
    </lineage>
</organism>